<organism evidence="1 3">
    <name type="scientific">Stephania cephalantha</name>
    <dbReference type="NCBI Taxonomy" id="152367"/>
    <lineage>
        <taxon>Eukaryota</taxon>
        <taxon>Viridiplantae</taxon>
        <taxon>Streptophyta</taxon>
        <taxon>Embryophyta</taxon>
        <taxon>Tracheophyta</taxon>
        <taxon>Spermatophyta</taxon>
        <taxon>Magnoliopsida</taxon>
        <taxon>Ranunculales</taxon>
        <taxon>Menispermaceae</taxon>
        <taxon>Menispermoideae</taxon>
        <taxon>Cissampelideae</taxon>
        <taxon>Stephania</taxon>
    </lineage>
</organism>
<comment type="caution">
    <text evidence="1">The sequence shown here is derived from an EMBL/GenBank/DDBJ whole genome shotgun (WGS) entry which is preliminary data.</text>
</comment>
<dbReference type="EMBL" id="JBBNAG010000013">
    <property type="protein sequence ID" value="KAK9084384.1"/>
    <property type="molecule type" value="Genomic_DNA"/>
</dbReference>
<evidence type="ECO:0000313" key="3">
    <source>
        <dbReference type="Proteomes" id="UP001419268"/>
    </source>
</evidence>
<dbReference type="Proteomes" id="UP001419268">
    <property type="component" value="Unassembled WGS sequence"/>
</dbReference>
<protein>
    <submittedName>
        <fullName evidence="1">Uncharacterized protein</fullName>
    </submittedName>
</protein>
<accession>A0AAP0HGU1</accession>
<evidence type="ECO:0000313" key="1">
    <source>
        <dbReference type="EMBL" id="KAK9084327.1"/>
    </source>
</evidence>
<dbReference type="AlphaFoldDB" id="A0AAP0HGU1"/>
<gene>
    <name evidence="1" type="ORF">Scep_030798</name>
    <name evidence="2" type="ORF">Scep_030855</name>
</gene>
<reference evidence="1 3" key="1">
    <citation type="submission" date="2024-01" db="EMBL/GenBank/DDBJ databases">
        <title>Genome assemblies of Stephania.</title>
        <authorList>
            <person name="Yang L."/>
        </authorList>
    </citation>
    <scope>NUCLEOTIDE SEQUENCE [LARGE SCALE GENOMIC DNA]</scope>
    <source>
        <strain evidence="1">JXDWG</strain>
        <tissue evidence="1">Leaf</tissue>
    </source>
</reference>
<proteinExistence type="predicted"/>
<evidence type="ECO:0000313" key="2">
    <source>
        <dbReference type="EMBL" id="KAK9084384.1"/>
    </source>
</evidence>
<sequence length="57" mass="6343">MTGGIYEISKAQVIVEDCDNILGDQSTIVIEIGALPKANKKDEAPILFSWFMKLLQF</sequence>
<name>A0AAP0HGU1_9MAGN</name>
<dbReference type="EMBL" id="JBBNAG010000013">
    <property type="protein sequence ID" value="KAK9084327.1"/>
    <property type="molecule type" value="Genomic_DNA"/>
</dbReference>
<keyword evidence="3" id="KW-1185">Reference proteome</keyword>